<keyword evidence="2" id="KW-0723">Serine/threonine-protein kinase</keyword>
<gene>
    <name evidence="10" type="ORF">GCM10012280_12640</name>
</gene>
<keyword evidence="4 7" id="KW-0547">Nucleotide-binding</keyword>
<evidence type="ECO:0000256" key="8">
    <source>
        <dbReference type="SAM" id="MobiDB-lite"/>
    </source>
</evidence>
<keyword evidence="6 7" id="KW-0067">ATP-binding</keyword>
<dbReference type="RefSeq" id="WP_229698190.1">
    <property type="nucleotide sequence ID" value="NZ_BMMS01000004.1"/>
</dbReference>
<feature type="region of interest" description="Disordered" evidence="8">
    <location>
        <begin position="354"/>
        <end position="390"/>
    </location>
</feature>
<evidence type="ECO:0000256" key="2">
    <source>
        <dbReference type="ARBA" id="ARBA00022527"/>
    </source>
</evidence>
<evidence type="ECO:0000313" key="11">
    <source>
        <dbReference type="Proteomes" id="UP000641932"/>
    </source>
</evidence>
<dbReference type="PROSITE" id="PS00108">
    <property type="entry name" value="PROTEIN_KINASE_ST"/>
    <property type="match status" value="1"/>
</dbReference>
<evidence type="ECO:0000259" key="9">
    <source>
        <dbReference type="PROSITE" id="PS50011"/>
    </source>
</evidence>
<keyword evidence="11" id="KW-1185">Reference proteome</keyword>
<dbReference type="EC" id="2.7.11.1" evidence="1"/>
<feature type="domain" description="Protein kinase" evidence="9">
    <location>
        <begin position="13"/>
        <end position="273"/>
    </location>
</feature>
<feature type="compositionally biased region" description="Low complexity" evidence="8">
    <location>
        <begin position="287"/>
        <end position="312"/>
    </location>
</feature>
<evidence type="ECO:0000256" key="3">
    <source>
        <dbReference type="ARBA" id="ARBA00022679"/>
    </source>
</evidence>
<evidence type="ECO:0000256" key="1">
    <source>
        <dbReference type="ARBA" id="ARBA00012513"/>
    </source>
</evidence>
<evidence type="ECO:0000256" key="5">
    <source>
        <dbReference type="ARBA" id="ARBA00022777"/>
    </source>
</evidence>
<keyword evidence="3" id="KW-0808">Transferase</keyword>
<comment type="caution">
    <text evidence="10">The sequence shown here is derived from an EMBL/GenBank/DDBJ whole genome shotgun (WGS) entry which is preliminary data.</text>
</comment>
<dbReference type="EMBL" id="BMMS01000004">
    <property type="protein sequence ID" value="GGO83497.1"/>
    <property type="molecule type" value="Genomic_DNA"/>
</dbReference>
<dbReference type="InterPro" id="IPR017441">
    <property type="entry name" value="Protein_kinase_ATP_BS"/>
</dbReference>
<sequence length="535" mass="57358">MSIDGGELIAGRYRLTARLGRGGMGTVWRAHDELLGRDVAVKEVDLPDGLPEQERLRYRERTLREARSAAKVKHPGVIVPHDVIEQDDRPWIVMELVDGDSLAGHLAGRGPLTPGETARIALALLEALGAAHAMGVLHRDVKPANVLVENGPERRVVLTDFGIAQLHGSSTLTTEGEFVGSPEYAAPERVEGRRAGPESDLWSLGVLMTAVLAGKSLFHRTSMSAVLHAVMYEEPVLPPEAEPLAPVIRGLLRRDPTDRLSPARAQGLLRDYLATGRMDAPGGASRPADVPAAATPAAPADAGPTVPTTTPAPTTPAPTTERRPRRRALIALTAAAVAATGTAAVVAFTSGAEPDVSAHTPRTTPDRVASGLPALPGPRSPSGSAARPGRLPADFARAEDPAGFSLAVPRGWRRSAEGDRVFYYSAAKTFRLGIRPQQDPGPGGALGVMQRQIDKAPAAYPGYRDGTLTETVHHGHPAVLWEFRWKGFGEGERHTLDMSWIENGRMYDLWVSSPVADEAEGRRYFETTEKSFQPR</sequence>
<dbReference type="PROSITE" id="PS50011">
    <property type="entry name" value="PROTEIN_KINASE_DOM"/>
    <property type="match status" value="1"/>
</dbReference>
<feature type="region of interest" description="Disordered" evidence="8">
    <location>
        <begin position="279"/>
        <end position="325"/>
    </location>
</feature>
<proteinExistence type="predicted"/>
<evidence type="ECO:0000256" key="4">
    <source>
        <dbReference type="ARBA" id="ARBA00022741"/>
    </source>
</evidence>
<reference evidence="10" key="2">
    <citation type="submission" date="2020-09" db="EMBL/GenBank/DDBJ databases">
        <authorList>
            <person name="Sun Q."/>
            <person name="Zhou Y."/>
        </authorList>
    </citation>
    <scope>NUCLEOTIDE SEQUENCE</scope>
    <source>
        <strain evidence="10">CGMCC 4.7201</strain>
    </source>
</reference>
<dbReference type="GO" id="GO:0004674">
    <property type="term" value="F:protein serine/threonine kinase activity"/>
    <property type="evidence" value="ECO:0007669"/>
    <property type="project" value="UniProtKB-KW"/>
</dbReference>
<dbReference type="InterPro" id="IPR008271">
    <property type="entry name" value="Ser/Thr_kinase_AS"/>
</dbReference>
<accession>A0A917ZJ54</accession>
<keyword evidence="5" id="KW-0418">Kinase</keyword>
<feature type="binding site" evidence="7">
    <location>
        <position position="42"/>
    </location>
    <ligand>
        <name>ATP</name>
        <dbReference type="ChEBI" id="CHEBI:30616"/>
    </ligand>
</feature>
<protein>
    <recommendedName>
        <fullName evidence="1">non-specific serine/threonine protein kinase</fullName>
        <ecNumber evidence="1">2.7.11.1</ecNumber>
    </recommendedName>
</protein>
<dbReference type="Gene3D" id="1.10.510.10">
    <property type="entry name" value="Transferase(Phosphotransferase) domain 1"/>
    <property type="match status" value="1"/>
</dbReference>
<dbReference type="CDD" id="cd14014">
    <property type="entry name" value="STKc_PknB_like"/>
    <property type="match status" value="1"/>
</dbReference>
<dbReference type="PANTHER" id="PTHR43289:SF6">
    <property type="entry name" value="SERINE_THREONINE-PROTEIN KINASE NEKL-3"/>
    <property type="match status" value="1"/>
</dbReference>
<dbReference type="GO" id="GO:0005524">
    <property type="term" value="F:ATP binding"/>
    <property type="evidence" value="ECO:0007669"/>
    <property type="project" value="UniProtKB-UniRule"/>
</dbReference>
<reference evidence="10" key="1">
    <citation type="journal article" date="2014" name="Int. J. Syst. Evol. Microbiol.">
        <title>Complete genome sequence of Corynebacterium casei LMG S-19264T (=DSM 44701T), isolated from a smear-ripened cheese.</title>
        <authorList>
            <consortium name="US DOE Joint Genome Institute (JGI-PGF)"/>
            <person name="Walter F."/>
            <person name="Albersmeier A."/>
            <person name="Kalinowski J."/>
            <person name="Ruckert C."/>
        </authorList>
    </citation>
    <scope>NUCLEOTIDE SEQUENCE</scope>
    <source>
        <strain evidence="10">CGMCC 4.7201</strain>
    </source>
</reference>
<evidence type="ECO:0000256" key="7">
    <source>
        <dbReference type="PROSITE-ProRule" id="PRU10141"/>
    </source>
</evidence>
<dbReference type="AlphaFoldDB" id="A0A917ZJ54"/>
<dbReference type="InterPro" id="IPR011009">
    <property type="entry name" value="Kinase-like_dom_sf"/>
</dbReference>
<dbReference type="PANTHER" id="PTHR43289">
    <property type="entry name" value="MITOGEN-ACTIVATED PROTEIN KINASE KINASE KINASE 20-RELATED"/>
    <property type="match status" value="1"/>
</dbReference>
<dbReference type="Pfam" id="PF00069">
    <property type="entry name" value="Pkinase"/>
    <property type="match status" value="1"/>
</dbReference>
<dbReference type="SMART" id="SM00220">
    <property type="entry name" value="S_TKc"/>
    <property type="match status" value="1"/>
</dbReference>
<dbReference type="InterPro" id="IPR000719">
    <property type="entry name" value="Prot_kinase_dom"/>
</dbReference>
<evidence type="ECO:0000313" key="10">
    <source>
        <dbReference type="EMBL" id="GGO83497.1"/>
    </source>
</evidence>
<dbReference type="PROSITE" id="PS00107">
    <property type="entry name" value="PROTEIN_KINASE_ATP"/>
    <property type="match status" value="1"/>
</dbReference>
<name>A0A917ZJ54_9ACTN</name>
<dbReference type="Proteomes" id="UP000641932">
    <property type="component" value="Unassembled WGS sequence"/>
</dbReference>
<organism evidence="10 11">
    <name type="scientific">Wenjunlia tyrosinilytica</name>
    <dbReference type="NCBI Taxonomy" id="1544741"/>
    <lineage>
        <taxon>Bacteria</taxon>
        <taxon>Bacillati</taxon>
        <taxon>Actinomycetota</taxon>
        <taxon>Actinomycetes</taxon>
        <taxon>Kitasatosporales</taxon>
        <taxon>Streptomycetaceae</taxon>
        <taxon>Wenjunlia</taxon>
    </lineage>
</organism>
<evidence type="ECO:0000256" key="6">
    <source>
        <dbReference type="ARBA" id="ARBA00022840"/>
    </source>
</evidence>
<dbReference type="SUPFAM" id="SSF56112">
    <property type="entry name" value="Protein kinase-like (PK-like)"/>
    <property type="match status" value="1"/>
</dbReference>
<dbReference type="Gene3D" id="3.30.200.20">
    <property type="entry name" value="Phosphorylase Kinase, domain 1"/>
    <property type="match status" value="1"/>
</dbReference>